<evidence type="ECO:0000313" key="9">
    <source>
        <dbReference type="Proteomes" id="UP001160483"/>
    </source>
</evidence>
<gene>
    <name evidence="7" type="ORF">PBS001_LOCUS4796</name>
    <name evidence="6" type="ORF">PBS003_LOCUS31</name>
</gene>
<sequence>MGNKINRSTSAPQLALDALLSRPSALHSSMFSLHATAHHGVPSNAQTLAFCGLQGILAVGTASGAVKLYGAEGIEVLLEGPTSVSHLAVGVTHLKFTARQRLVVIYTDNSIRVVDLASGAILCCVSRSWTTSVVTSIETISYSNFPFFFVATDNGEMHVIQEETGQVSTYIIRPQDLTARNADGVTAMASHPRDSNLLLIAYDSCPDVLLWDFSRRKVVRKFSLLRKVNMYPETSDVSSADVGLIVNSPQSLSWHGSGKRFVAGYKQGGFSVFQVDKPHGIYRYATGTVSSKVVTPVKQINWVCAPPTSKHAVLPGAIVLAGGRSDNTESKLLTVIYPPRNGRSTNDVLVDLYTAETLVWSIATIESANHAEIVSFIVAHDQVDYSSKLAPLSLILLSGNSLDGCLPTVSVQGLPCFVKLCDGDEEEWEWRFDRLPEPAVVPPLLHLSPLKTFALVNLSDSDSTLQDDLLSTWNQAKYNPMFRFMDSSDFEWPINGGSILEPMLKKFATPCTLNSEAGIAPNGMILLTGHANGYVLFWEARTAGDCVSKGAIRLIHVVDVSLQMSPASVNTEITCLTFCAGSRTLVVGFASGAIVVLEFVHLKKNISLTEQVQENKCSDVRNGAFDLEQKSNSDQGNLPNERAGQNEAVGFRTLFFFHVHTEPISKLVISSLYGYVCIADAAGMASLVNTKTQSFQVLVCDFSPACDESMLVGSLLISELVQTTEIPGSGSLPLSSLLTMNKSGGKGSRDKSGGKGSRGFFTGDENLQNTTQYREVVIVLFVGRGSGKLEMYHVQSATKMGETLVDPEKTTSLSSILMVDSDGKRIEIPSRKWVERDTTFNIADGVGNSTVSIDMLKPKLTEDRLRNNSASAINYQPNWQALMASASFESTQQLVMEAKDERSKAAAVEAIPADVSNQLTWTQSSPIEITVPPGSLGLHLFMEVEQHAVVKGFADDSSTAILLANKGIRKGYTLTAINGVNVIPFDRDLVCRVLEKLRDYEKVLVFAVGFKYPGMPVNDEIGSLNGPLVESPNAVEYERPRFLVCTCGKVIHVVQTTVPRAAEMATGPKDIPVVPLASVELQGVVLVTSLIRIPVGEGFENCLAVVDQSKRVYVLSLLSLKLIWEADLDNFGFRLGYSNLVDISYGGELVLANAFGEIERFSLLAEATAMERAMLESMSIKMRLYLPERATIFDQAGLPPATDSGKKRGIAADAGKIFKKLVFSVTQEVTDLNKIFHFSSEEDDRRRLIRDRCISVKDATSATSQTEMELNTTTDTLMQAQQRLAERGEKLNDLGLKAQQMKKMSEDFYQTMKAFNEKNASKKWYEL</sequence>
<dbReference type="CDD" id="cd15873">
    <property type="entry name" value="R-SNARE_STXBP5_6"/>
    <property type="match status" value="1"/>
</dbReference>
<dbReference type="PANTHER" id="PTHR10241">
    <property type="entry name" value="LETHAL 2 GIANT LARVAE PROTEIN"/>
    <property type="match status" value="1"/>
</dbReference>
<keyword evidence="3" id="KW-0175">Coiled coil</keyword>
<feature type="region of interest" description="Disordered" evidence="4">
    <location>
        <begin position="742"/>
        <end position="764"/>
    </location>
</feature>
<evidence type="ECO:0000256" key="3">
    <source>
        <dbReference type="PROSITE-ProRule" id="PRU00290"/>
    </source>
</evidence>
<dbReference type="GO" id="GO:0045159">
    <property type="term" value="F:myosin II binding"/>
    <property type="evidence" value="ECO:0007669"/>
    <property type="project" value="TreeGrafter"/>
</dbReference>
<evidence type="ECO:0000259" key="5">
    <source>
        <dbReference type="PROSITE" id="PS50892"/>
    </source>
</evidence>
<keyword evidence="8" id="KW-1185">Reference proteome</keyword>
<keyword evidence="2" id="KW-0963">Cytoplasm</keyword>
<dbReference type="GO" id="GO:0005886">
    <property type="term" value="C:plasma membrane"/>
    <property type="evidence" value="ECO:0007669"/>
    <property type="project" value="TreeGrafter"/>
</dbReference>
<protein>
    <recommendedName>
        <fullName evidence="5">V-SNARE coiled-coil homology domain-containing protein</fullName>
    </recommendedName>
</protein>
<proteinExistence type="predicted"/>
<accession>A0AAU9KFU9</accession>
<dbReference type="EMBL" id="CAKKTJ010000001">
    <property type="protein sequence ID" value="CAH0473122.1"/>
    <property type="molecule type" value="Genomic_DNA"/>
</dbReference>
<name>A0AAU9KFU9_9STRA</name>
<dbReference type="Proteomes" id="UP001160483">
    <property type="component" value="Unassembled WGS sequence"/>
</dbReference>
<dbReference type="Gene3D" id="2.130.10.10">
    <property type="entry name" value="YVTN repeat-like/Quinoprotein amine dehydrogenase"/>
    <property type="match status" value="2"/>
</dbReference>
<reference evidence="6 8" key="1">
    <citation type="submission" date="2021-11" db="EMBL/GenBank/DDBJ databases">
        <authorList>
            <person name="Islam A."/>
            <person name="Islam S."/>
            <person name="Flora M.S."/>
            <person name="Rahman M."/>
            <person name="Ziaur R.M."/>
            <person name="Epstein J.H."/>
            <person name="Hassan M."/>
            <person name="Klassen M."/>
            <person name="Woodard K."/>
            <person name="Webb A."/>
            <person name="Webby R.J."/>
            <person name="El Zowalaty M.E."/>
        </authorList>
    </citation>
    <scope>NUCLEOTIDE SEQUENCE</scope>
    <source>
        <strain evidence="7">Pbs1</strain>
        <strain evidence="6">Pbs3</strain>
    </source>
</reference>
<dbReference type="InterPro" id="IPR011047">
    <property type="entry name" value="Quinoprotein_ADH-like_sf"/>
</dbReference>
<evidence type="ECO:0000313" key="8">
    <source>
        <dbReference type="Proteomes" id="UP001158986"/>
    </source>
</evidence>
<organism evidence="6 9">
    <name type="scientific">Peronospora belbahrii</name>
    <dbReference type="NCBI Taxonomy" id="622444"/>
    <lineage>
        <taxon>Eukaryota</taxon>
        <taxon>Sar</taxon>
        <taxon>Stramenopiles</taxon>
        <taxon>Oomycota</taxon>
        <taxon>Peronosporomycetes</taxon>
        <taxon>Peronosporales</taxon>
        <taxon>Peronosporaceae</taxon>
        <taxon>Peronospora</taxon>
    </lineage>
</organism>
<evidence type="ECO:0000313" key="7">
    <source>
        <dbReference type="EMBL" id="CAH0518218.1"/>
    </source>
</evidence>
<dbReference type="GO" id="GO:0005096">
    <property type="term" value="F:GTPase activator activity"/>
    <property type="evidence" value="ECO:0007669"/>
    <property type="project" value="TreeGrafter"/>
</dbReference>
<dbReference type="InterPro" id="IPR042855">
    <property type="entry name" value="V_SNARE_CC"/>
</dbReference>
<dbReference type="PANTHER" id="PTHR10241:SF25">
    <property type="entry name" value="TOMOSYN, ISOFORM C"/>
    <property type="match status" value="1"/>
</dbReference>
<dbReference type="SUPFAM" id="SSF58038">
    <property type="entry name" value="SNARE fusion complex"/>
    <property type="match status" value="1"/>
</dbReference>
<dbReference type="GO" id="GO:0006887">
    <property type="term" value="P:exocytosis"/>
    <property type="evidence" value="ECO:0007669"/>
    <property type="project" value="TreeGrafter"/>
</dbReference>
<evidence type="ECO:0000256" key="2">
    <source>
        <dbReference type="ARBA" id="ARBA00022490"/>
    </source>
</evidence>
<dbReference type="Proteomes" id="UP001158986">
    <property type="component" value="Unassembled WGS sequence"/>
</dbReference>
<evidence type="ECO:0000313" key="6">
    <source>
        <dbReference type="EMBL" id="CAH0473122.1"/>
    </source>
</evidence>
<evidence type="ECO:0000256" key="4">
    <source>
        <dbReference type="SAM" id="MobiDB-lite"/>
    </source>
</evidence>
<dbReference type="GO" id="GO:0005737">
    <property type="term" value="C:cytoplasm"/>
    <property type="evidence" value="ECO:0007669"/>
    <property type="project" value="UniProtKB-SubCell"/>
</dbReference>
<dbReference type="GO" id="GO:0006893">
    <property type="term" value="P:Golgi to plasma membrane transport"/>
    <property type="evidence" value="ECO:0007669"/>
    <property type="project" value="TreeGrafter"/>
</dbReference>
<dbReference type="InterPro" id="IPR015943">
    <property type="entry name" value="WD40/YVTN_repeat-like_dom_sf"/>
</dbReference>
<feature type="domain" description="V-SNARE coiled-coil homology" evidence="5">
    <location>
        <begin position="1262"/>
        <end position="1326"/>
    </location>
</feature>
<dbReference type="Gene3D" id="1.20.5.110">
    <property type="match status" value="1"/>
</dbReference>
<evidence type="ECO:0000256" key="1">
    <source>
        <dbReference type="ARBA" id="ARBA00004496"/>
    </source>
</evidence>
<dbReference type="PROSITE" id="PS50892">
    <property type="entry name" value="V_SNARE"/>
    <property type="match status" value="1"/>
</dbReference>
<dbReference type="GO" id="GO:0019905">
    <property type="term" value="F:syntaxin binding"/>
    <property type="evidence" value="ECO:0007669"/>
    <property type="project" value="TreeGrafter"/>
</dbReference>
<dbReference type="SUPFAM" id="SSF50998">
    <property type="entry name" value="Quinoprotein alcohol dehydrogenase-like"/>
    <property type="match status" value="1"/>
</dbReference>
<comment type="subcellular location">
    <subcellularLocation>
        <location evidence="1">Cytoplasm</location>
    </subcellularLocation>
</comment>
<comment type="caution">
    <text evidence="6">The sequence shown here is derived from an EMBL/GenBank/DDBJ whole genome shotgun (WGS) entry which is preliminary data.</text>
</comment>
<dbReference type="EMBL" id="CAKLCB010000258">
    <property type="protein sequence ID" value="CAH0518218.1"/>
    <property type="molecule type" value="Genomic_DNA"/>
</dbReference>